<dbReference type="Proteomes" id="UP001140066">
    <property type="component" value="Unassembled WGS sequence"/>
</dbReference>
<proteinExistence type="predicted"/>
<evidence type="ECO:0000313" key="2">
    <source>
        <dbReference type="Proteomes" id="UP001140066"/>
    </source>
</evidence>
<reference evidence="1" key="1">
    <citation type="submission" date="2022-07" db="EMBL/GenBank/DDBJ databases">
        <title>Phylogenomic reconstructions and comparative analyses of Kickxellomycotina fungi.</title>
        <authorList>
            <person name="Reynolds N.K."/>
            <person name="Stajich J.E."/>
            <person name="Barry K."/>
            <person name="Grigoriev I.V."/>
            <person name="Crous P."/>
            <person name="Smith M.E."/>
        </authorList>
    </citation>
    <scope>NUCLEOTIDE SEQUENCE</scope>
    <source>
        <strain evidence="1">BCRC 34191</strain>
    </source>
</reference>
<evidence type="ECO:0000313" key="1">
    <source>
        <dbReference type="EMBL" id="KAJ2791122.1"/>
    </source>
</evidence>
<accession>A0ACC1KKZ5</accession>
<keyword evidence="2" id="KW-1185">Reference proteome</keyword>
<sequence>MEDPTELLDSKAELDQEEMERLLRENRALKGRLDELERENRLLKQRNFDLSMRYGRSAENRRQPFELVFMDSDEDDDGAGNEDGGGSTSNGSDNNEVSGAGYSIEESESGRDINSGNESADGATPYGSKAEFNAARPVAGASASAAAPAGAGAINEDRTRTSSTGNSAASLSDKNIPGKSKTRWSDGSRRRASKGATGLAAELKATREGSDLIAAQEPVASKAASAEIAAPRPAVSIQGAGLPSNAARIREKQRRVLEMSDADKEGSARYADVESAPAKEKRPVRDNEDRHGGGGAASRPSQRKEAKQLKCYAELDGHEGAIYSTQYSGSGGLVASASFDKTVRVWDIGEQKSVAVLEGHQQSVFDVAWRDDSMALASAAFDRTCIEWDIATKSATTRLQCEGLVQCVRYSTHNPRVLYAGDSSGFITIHDTRQAQSATKLSNDGAMVNTIYCFNDETRLVSGDCNGEIKMWDVRIGRFMRLVSADAQRRAISHISVVKNEKSGTEFMATNSYDNVLRVYDRVDDPSVPTPRVIHELRGIRSRNWPIKNAFLDPRVSQDQLLGLYDDDYFELDTRSQSEARGLSSMLFLITGSAEPFAYLYKLNTHAKTMRVDDKAKRGMRQRLEGHSDRVYAVATHPTEIKACTAGADGSIRLWHIPSTGRQLKEAY</sequence>
<gene>
    <name evidence="1" type="ORF">GGI18_001357</name>
</gene>
<name>A0ACC1KKZ5_9FUNG</name>
<dbReference type="EMBL" id="JANBUK010000198">
    <property type="protein sequence ID" value="KAJ2791122.1"/>
    <property type="molecule type" value="Genomic_DNA"/>
</dbReference>
<organism evidence="1 2">
    <name type="scientific">Coemansia linderi</name>
    <dbReference type="NCBI Taxonomy" id="2663919"/>
    <lineage>
        <taxon>Eukaryota</taxon>
        <taxon>Fungi</taxon>
        <taxon>Fungi incertae sedis</taxon>
        <taxon>Zoopagomycota</taxon>
        <taxon>Kickxellomycotina</taxon>
        <taxon>Kickxellomycetes</taxon>
        <taxon>Kickxellales</taxon>
        <taxon>Kickxellaceae</taxon>
        <taxon>Coemansia</taxon>
    </lineage>
</organism>
<comment type="caution">
    <text evidence="1">The sequence shown here is derived from an EMBL/GenBank/DDBJ whole genome shotgun (WGS) entry which is preliminary data.</text>
</comment>
<protein>
    <submittedName>
        <fullName evidence="1">Uncharacterized protein</fullName>
    </submittedName>
</protein>